<dbReference type="CDD" id="cd00866">
    <property type="entry name" value="PEBP_euk"/>
    <property type="match status" value="1"/>
</dbReference>
<organism evidence="1 2">
    <name type="scientific">Aspergillus puulaauensis</name>
    <dbReference type="NCBI Taxonomy" id="1220207"/>
    <lineage>
        <taxon>Eukaryota</taxon>
        <taxon>Fungi</taxon>
        <taxon>Dikarya</taxon>
        <taxon>Ascomycota</taxon>
        <taxon>Pezizomycotina</taxon>
        <taxon>Eurotiomycetes</taxon>
        <taxon>Eurotiomycetidae</taxon>
        <taxon>Eurotiales</taxon>
        <taxon>Aspergillaceae</taxon>
        <taxon>Aspergillus</taxon>
    </lineage>
</organism>
<dbReference type="Pfam" id="PF01161">
    <property type="entry name" value="PBP"/>
    <property type="match status" value="1"/>
</dbReference>
<dbReference type="SUPFAM" id="SSF49777">
    <property type="entry name" value="PEBP-like"/>
    <property type="match status" value="1"/>
</dbReference>
<reference evidence="1" key="1">
    <citation type="submission" date="2021-01" db="EMBL/GenBank/DDBJ databases">
        <authorList>
            <consortium name="Aspergillus puulaauensis MK2 genome sequencing consortium"/>
            <person name="Kazuki M."/>
            <person name="Futagami T."/>
        </authorList>
    </citation>
    <scope>NUCLEOTIDE SEQUENCE</scope>
    <source>
        <strain evidence="1">MK2</strain>
    </source>
</reference>
<dbReference type="GO" id="GO:0030162">
    <property type="term" value="P:regulation of proteolysis"/>
    <property type="evidence" value="ECO:0007669"/>
    <property type="project" value="TreeGrafter"/>
</dbReference>
<dbReference type="Proteomes" id="UP000654913">
    <property type="component" value="Chromosome 8"/>
</dbReference>
<proteinExistence type="predicted"/>
<sequence>MSDTHPLPRISSWGLHANSTYLLVFVDLDVLYGENLTVILHWYQPDMAMHHPDHPWVEPSGRGKGQHGEHIAEYIAPQPPAGSHHRYVYLVFEQHEEYTFPGCFRHIFPKTMDARAGFNLRQFVEVTGLKHPVAGNYFFVKNDDAATGTLTSTVSTTSPTTTWVRSAPCTQPVIATATTLLGVQQQHVRGTRGRQTIM</sequence>
<protein>
    <recommendedName>
        <fullName evidence="3">Phosphatidylethanolamine-binding protein</fullName>
    </recommendedName>
</protein>
<gene>
    <name evidence="1" type="ORF">APUU_80351S</name>
</gene>
<evidence type="ECO:0000313" key="2">
    <source>
        <dbReference type="Proteomes" id="UP000654913"/>
    </source>
</evidence>
<dbReference type="InterPro" id="IPR036610">
    <property type="entry name" value="PEBP-like_sf"/>
</dbReference>
<dbReference type="AlphaFoldDB" id="A0A7R7Y058"/>
<dbReference type="GO" id="GO:0030414">
    <property type="term" value="F:peptidase inhibitor activity"/>
    <property type="evidence" value="ECO:0007669"/>
    <property type="project" value="TreeGrafter"/>
</dbReference>
<dbReference type="GeneID" id="64980045"/>
<keyword evidence="2" id="KW-1185">Reference proteome</keyword>
<dbReference type="InterPro" id="IPR008914">
    <property type="entry name" value="PEBP"/>
</dbReference>
<dbReference type="GO" id="GO:0046578">
    <property type="term" value="P:regulation of Ras protein signal transduction"/>
    <property type="evidence" value="ECO:0007669"/>
    <property type="project" value="TreeGrafter"/>
</dbReference>
<dbReference type="InterPro" id="IPR035810">
    <property type="entry name" value="PEBP_euk"/>
</dbReference>
<dbReference type="GO" id="GO:0005543">
    <property type="term" value="F:phospholipid binding"/>
    <property type="evidence" value="ECO:0007669"/>
    <property type="project" value="TreeGrafter"/>
</dbReference>
<evidence type="ECO:0000313" key="1">
    <source>
        <dbReference type="EMBL" id="BCS30048.1"/>
    </source>
</evidence>
<evidence type="ECO:0008006" key="3">
    <source>
        <dbReference type="Google" id="ProtNLM"/>
    </source>
</evidence>
<dbReference type="PANTHER" id="PTHR11362:SF141">
    <property type="entry name" value="PHOSPHATIDYLETHANOLAMINE-BINDING PROTEIN"/>
    <property type="match status" value="1"/>
</dbReference>
<accession>A0A7R7Y058</accession>
<dbReference type="RefSeq" id="XP_041562234.1">
    <property type="nucleotide sequence ID" value="XM_041696621.1"/>
</dbReference>
<dbReference type="PANTHER" id="PTHR11362">
    <property type="entry name" value="PHOSPHATIDYLETHANOLAMINE-BINDING PROTEIN"/>
    <property type="match status" value="1"/>
</dbReference>
<dbReference type="KEGG" id="apuu:APUU_80351S"/>
<name>A0A7R7Y058_9EURO</name>
<dbReference type="OrthoDB" id="440553at2759"/>
<dbReference type="Gene3D" id="3.90.280.10">
    <property type="entry name" value="PEBP-like"/>
    <property type="match status" value="1"/>
</dbReference>
<reference evidence="1" key="2">
    <citation type="submission" date="2021-02" db="EMBL/GenBank/DDBJ databases">
        <title>Aspergillus puulaauensis MK2 genome sequence.</title>
        <authorList>
            <person name="Futagami T."/>
            <person name="Mori K."/>
            <person name="Kadooka C."/>
            <person name="Tanaka T."/>
        </authorList>
    </citation>
    <scope>NUCLEOTIDE SEQUENCE</scope>
    <source>
        <strain evidence="1">MK2</strain>
    </source>
</reference>
<dbReference type="EMBL" id="AP024450">
    <property type="protein sequence ID" value="BCS30048.1"/>
    <property type="molecule type" value="Genomic_DNA"/>
</dbReference>